<reference key="1">
    <citation type="submission" date="2009-08" db="EMBL/GenBank/DDBJ databases">
        <title>The genome sequence of Spirochaeta thermophila DSM6192.</title>
        <authorList>
            <person name="Angelov A."/>
            <person name="Mientus M."/>
            <person name="Wittenberg S."/>
            <person name="Lehmann R."/>
            <person name="Liesegang H."/>
            <person name="Daniel R."/>
            <person name="Liebl W."/>
        </authorList>
    </citation>
    <scope>NUCLEOTIDE SEQUENCE</scope>
    <source>
        <strain>DSM 6192</strain>
    </source>
</reference>
<dbReference type="PaxDb" id="665571-STHERM_c12720"/>
<dbReference type="eggNOG" id="COG3287">
    <property type="taxonomic scope" value="Bacteria"/>
</dbReference>
<organism evidence="3 4">
    <name type="scientific">Winmispira thermophila (strain ATCC 49972 / DSM 6192 / RI 19.B1)</name>
    <name type="common">Spirochaeta thermophila</name>
    <dbReference type="NCBI Taxonomy" id="665571"/>
    <lineage>
        <taxon>Bacteria</taxon>
        <taxon>Pseudomonadati</taxon>
        <taxon>Spirochaetota</taxon>
        <taxon>Spirochaetia</taxon>
        <taxon>Winmispirales</taxon>
        <taxon>Winmispiraceae</taxon>
        <taxon>Winmispira</taxon>
    </lineage>
</organism>
<dbReference type="PANTHER" id="PTHR40252">
    <property type="entry name" value="BLR0328 PROTEIN"/>
    <property type="match status" value="1"/>
</dbReference>
<feature type="domain" description="FIST C-domain" evidence="2">
    <location>
        <begin position="205"/>
        <end position="355"/>
    </location>
</feature>
<dbReference type="EMBL" id="CP001698">
    <property type="protein sequence ID" value="ADN02213.1"/>
    <property type="molecule type" value="Genomic_DNA"/>
</dbReference>
<proteinExistence type="predicted"/>
<dbReference type="KEGG" id="sta:STHERM_c12720"/>
<dbReference type="Proteomes" id="UP000001296">
    <property type="component" value="Chromosome"/>
</dbReference>
<evidence type="ECO:0000313" key="4">
    <source>
        <dbReference type="Proteomes" id="UP000001296"/>
    </source>
</evidence>
<evidence type="ECO:0000313" key="3">
    <source>
        <dbReference type="EMBL" id="ADN02213.1"/>
    </source>
</evidence>
<gene>
    <name evidence="3" type="ordered locus">STHERM_c12720</name>
</gene>
<evidence type="ECO:0008006" key="5">
    <source>
        <dbReference type="Google" id="ProtNLM"/>
    </source>
</evidence>
<dbReference type="RefSeq" id="WP_013314054.1">
    <property type="nucleotide sequence ID" value="NC_014484.1"/>
</dbReference>
<evidence type="ECO:0000259" key="2">
    <source>
        <dbReference type="SMART" id="SM01204"/>
    </source>
</evidence>
<accession>E0RTI2</accession>
<reference evidence="3 4" key="2">
    <citation type="journal article" date="2010" name="J. Bacteriol.">
        <title>Genome sequence of the polysaccharide-degrading, thermophilic anaerobe Spirochaeta thermophila DSM 6192.</title>
        <authorList>
            <person name="Angelov A."/>
            <person name="Liebl S."/>
            <person name="Ballschmiter M."/>
            <person name="Bomeke M."/>
            <person name="Lehmann R."/>
            <person name="Liesegang H."/>
            <person name="Daniel R."/>
            <person name="Liebl W."/>
        </authorList>
    </citation>
    <scope>NUCLEOTIDE SEQUENCE [LARGE SCALE GENOMIC DNA]</scope>
    <source>
        <strain evidence="4">ATCC 49972 / DSM 6192 / RI 19.B1</strain>
    </source>
</reference>
<dbReference type="Pfam" id="PF08495">
    <property type="entry name" value="FIST"/>
    <property type="match status" value="1"/>
</dbReference>
<dbReference type="SMART" id="SM00897">
    <property type="entry name" value="FIST"/>
    <property type="match status" value="1"/>
</dbReference>
<protein>
    <recommendedName>
        <fullName evidence="5">FIST C-domain domain-containing protein</fullName>
    </recommendedName>
</protein>
<sequence length="376" mass="41026">MKYVPLTSSEALEGGKAALCYTTVEVSQDELTQVSKKYGIPLFGCTSFQGVFTPEGFLRGAHSLLWEKGDEVKVVPYLVECGPDDARMKVREGVERMLSEVSKPDLILMHATPGFEERVIEGVEDVLGTGVPIYGGSAADDDVSGKWRVFLNDVSTQSGALLVAMKHEKGEIYGGFLGGYFPSDKRGRVTRCEGRVIYEIDGRPAAEVYNEWTGGAIGEYLEKGGVVLGATTLRPLGRVIGDFKGIPQYLLSHPHMVFEGSRALSCFTEFQEGDEVVLMEGFKTALIDRTSHVYERAVSFHRRKGTPRGGILIYCGGCVGAVLDSVQEINQKYRESIGEGVPFIGAATFGEEGCMYTKEGVDNRHGNLMTDTIVIM</sequence>
<dbReference type="SMART" id="SM01204">
    <property type="entry name" value="FIST_C"/>
    <property type="match status" value="1"/>
</dbReference>
<dbReference type="PANTHER" id="PTHR40252:SF2">
    <property type="entry name" value="BLR0328 PROTEIN"/>
    <property type="match status" value="1"/>
</dbReference>
<dbReference type="Pfam" id="PF10442">
    <property type="entry name" value="FIST_C"/>
    <property type="match status" value="1"/>
</dbReference>
<feature type="domain" description="FIST" evidence="1">
    <location>
        <begin position="14"/>
        <end position="204"/>
    </location>
</feature>
<dbReference type="AlphaFoldDB" id="E0RTI2"/>
<dbReference type="InterPro" id="IPR019494">
    <property type="entry name" value="FIST_C"/>
</dbReference>
<dbReference type="InterPro" id="IPR013702">
    <property type="entry name" value="FIST_domain_N"/>
</dbReference>
<evidence type="ECO:0000259" key="1">
    <source>
        <dbReference type="SMART" id="SM00897"/>
    </source>
</evidence>
<dbReference type="HOGENOM" id="CLU_052774_1_0_12"/>
<name>E0RTI2_WINT6</name>